<dbReference type="EMBL" id="JAKJLQ010000006">
    <property type="protein sequence ID" value="MDF6101321.1"/>
    <property type="molecule type" value="Genomic_DNA"/>
</dbReference>
<proteinExistence type="predicted"/>
<feature type="region of interest" description="Disordered" evidence="1">
    <location>
        <begin position="177"/>
        <end position="218"/>
    </location>
</feature>
<accession>A0ABT6BTX4</accession>
<evidence type="ECO:0000256" key="1">
    <source>
        <dbReference type="SAM" id="MobiDB-lite"/>
    </source>
</evidence>
<organism evidence="2 3">
    <name type="scientific">Gordonia hongkongensis</name>
    <dbReference type="NCBI Taxonomy" id="1701090"/>
    <lineage>
        <taxon>Bacteria</taxon>
        <taxon>Bacillati</taxon>
        <taxon>Actinomycetota</taxon>
        <taxon>Actinomycetes</taxon>
        <taxon>Mycobacteriales</taxon>
        <taxon>Gordoniaceae</taxon>
        <taxon>Gordonia</taxon>
    </lineage>
</organism>
<gene>
    <name evidence="2" type="ORF">L2299_09665</name>
</gene>
<reference evidence="2" key="2">
    <citation type="submission" date="2022-01" db="EMBL/GenBank/DDBJ databases">
        <authorList>
            <person name="Sanchez-Suarez J."/>
            <person name="Villamil L."/>
            <person name="Diaz L.E."/>
        </authorList>
    </citation>
    <scope>NUCLEOTIDE SEQUENCE</scope>
    <source>
        <strain evidence="2">EUFUS-Z928</strain>
    </source>
</reference>
<reference evidence="2" key="1">
    <citation type="journal article" date="2022" name="Data Brief">
        <title>Draft genome sequence data of Gordonia hongkongensis strain EUFUS-Z928 isolated from the octocoral Eunicea fusca.</title>
        <authorList>
            <person name="Sanchez-Suarez J."/>
            <person name="Diaz L."/>
            <person name="Melo-Bolivar J."/>
            <person name="Villamil L."/>
        </authorList>
    </citation>
    <scope>NUCLEOTIDE SEQUENCE</scope>
    <source>
        <strain evidence="2">EUFUS-Z928</strain>
    </source>
</reference>
<sequence>MEQSDVGGRTASKVTSAPDAFTVSINGPGVAISREVDQATALTLIATIMGGGPSTTVNPPTFNTTPLQAPLTTETQTRGDSSAIDPRITVGEYIDECEAKQFPAKITAIGNFLELKLGQSSFTREEVKSQFRPAGEAQPGNYSRDFAEAITQRWIAEDPAEKGQYFVTKTGKAAIAAKFDRSTKRSPSPRRRRSTTKDENEVPSANSDARSDLQDLDE</sequence>
<keyword evidence="3" id="KW-1185">Reference proteome</keyword>
<dbReference type="Proteomes" id="UP001152308">
    <property type="component" value="Unassembled WGS sequence"/>
</dbReference>
<protein>
    <submittedName>
        <fullName evidence="2">Uncharacterized protein</fullName>
    </submittedName>
</protein>
<evidence type="ECO:0000313" key="2">
    <source>
        <dbReference type="EMBL" id="MDF6101321.1"/>
    </source>
</evidence>
<comment type="caution">
    <text evidence="2">The sequence shown here is derived from an EMBL/GenBank/DDBJ whole genome shotgun (WGS) entry which is preliminary data.</text>
</comment>
<name>A0ABT6BTX4_9ACTN</name>
<dbReference type="RefSeq" id="WP_277243450.1">
    <property type="nucleotide sequence ID" value="NZ_JAKJLQ010000006.1"/>
</dbReference>
<feature type="compositionally biased region" description="Basic and acidic residues" evidence="1">
    <location>
        <begin position="209"/>
        <end position="218"/>
    </location>
</feature>
<evidence type="ECO:0000313" key="3">
    <source>
        <dbReference type="Proteomes" id="UP001152308"/>
    </source>
</evidence>